<dbReference type="GeneID" id="9812907"/>
<dbReference type="RefSeq" id="XP_003114043.2">
    <property type="nucleotide sequence ID" value="XM_003113995.2"/>
</dbReference>
<protein>
    <submittedName>
        <fullName evidence="2">Uncharacterized protein</fullName>
    </submittedName>
</protein>
<dbReference type="Pfam" id="PF07149">
    <property type="entry name" value="Pes-10"/>
    <property type="match status" value="1"/>
</dbReference>
<dbReference type="Proteomes" id="UP000008281">
    <property type="component" value="Unassembled WGS sequence"/>
</dbReference>
<dbReference type="AlphaFoldDB" id="E3LNK5"/>
<feature type="region of interest" description="Disordered" evidence="1">
    <location>
        <begin position="74"/>
        <end position="131"/>
    </location>
</feature>
<dbReference type="HOGENOM" id="CLU_1742233_0_0_1"/>
<evidence type="ECO:0000313" key="2">
    <source>
        <dbReference type="EMBL" id="EFP05381.1"/>
    </source>
</evidence>
<proteinExistence type="predicted"/>
<feature type="compositionally biased region" description="Basic residues" evidence="1">
    <location>
        <begin position="94"/>
        <end position="103"/>
    </location>
</feature>
<evidence type="ECO:0000313" key="3">
    <source>
        <dbReference type="Proteomes" id="UP000008281"/>
    </source>
</evidence>
<dbReference type="InterPro" id="IPR009819">
    <property type="entry name" value="Pes-10"/>
</dbReference>
<dbReference type="KEGG" id="crq:GCK72_018331"/>
<sequence>MYLSERSVRNYAFLLKSDDLNIAYYAVKWLLESNVSLELLEKYEIQNLVEERFLITDETARSLILKISNLEEDVENGNGSYSNPPYVTDSPKSPPKKKFRRHSDRYQLSEMSLEDSSDGSPNSSSEIEVWEGPVRNLKEQVLAGAYQS</sequence>
<name>E3LNK5_CAERE</name>
<gene>
    <name evidence="2" type="ORF">CRE_27127</name>
</gene>
<dbReference type="EMBL" id="DS268412">
    <property type="protein sequence ID" value="EFP05381.1"/>
    <property type="molecule type" value="Genomic_DNA"/>
</dbReference>
<dbReference type="OMA" id="QYYITHE"/>
<evidence type="ECO:0000256" key="1">
    <source>
        <dbReference type="SAM" id="MobiDB-lite"/>
    </source>
</evidence>
<dbReference type="eggNOG" id="ENOG502RKQV">
    <property type="taxonomic scope" value="Eukaryota"/>
</dbReference>
<dbReference type="FunCoup" id="E3LNK5">
    <property type="interactions" value="502"/>
</dbReference>
<organism evidence="3">
    <name type="scientific">Caenorhabditis remanei</name>
    <name type="common">Caenorhabditis vulgaris</name>
    <dbReference type="NCBI Taxonomy" id="31234"/>
    <lineage>
        <taxon>Eukaryota</taxon>
        <taxon>Metazoa</taxon>
        <taxon>Ecdysozoa</taxon>
        <taxon>Nematoda</taxon>
        <taxon>Chromadorea</taxon>
        <taxon>Rhabditida</taxon>
        <taxon>Rhabditina</taxon>
        <taxon>Rhabditomorpha</taxon>
        <taxon>Rhabditoidea</taxon>
        <taxon>Rhabditidae</taxon>
        <taxon>Peloderinae</taxon>
        <taxon>Caenorhabditis</taxon>
    </lineage>
</organism>
<dbReference type="OrthoDB" id="5902926at2759"/>
<keyword evidence="3" id="KW-1185">Reference proteome</keyword>
<dbReference type="CTD" id="9812907"/>
<accession>E3LNK5</accession>
<reference evidence="2" key="1">
    <citation type="submission" date="2007-07" db="EMBL/GenBank/DDBJ databases">
        <title>PCAP assembly of the Caenorhabditis remanei genome.</title>
        <authorList>
            <consortium name="The Caenorhabditis remanei Sequencing Consortium"/>
            <person name="Wilson R.K."/>
        </authorList>
    </citation>
    <scope>NUCLEOTIDE SEQUENCE [LARGE SCALE GENOMIC DNA]</scope>
    <source>
        <strain evidence="2">PB4641</strain>
    </source>
</reference>